<evidence type="ECO:0000313" key="2">
    <source>
        <dbReference type="EMBL" id="CAA9433206.1"/>
    </source>
</evidence>
<feature type="compositionally biased region" description="Basic and acidic residues" evidence="1">
    <location>
        <begin position="1"/>
        <end position="20"/>
    </location>
</feature>
<evidence type="ECO:0000256" key="1">
    <source>
        <dbReference type="SAM" id="MobiDB-lite"/>
    </source>
</evidence>
<feature type="compositionally biased region" description="Basic and acidic residues" evidence="1">
    <location>
        <begin position="56"/>
        <end position="65"/>
    </location>
</feature>
<sequence length="65" mass="7154">MSRAGDRPTGRFGDNVDRQHRPGRVPTTGARPGSRFRRVDRALPGGRKANTKARRREGITKGEVG</sequence>
<gene>
    <name evidence="2" type="ORF">AVDCRST_MAG64-3635</name>
</gene>
<proteinExistence type="predicted"/>
<reference evidence="2" key="1">
    <citation type="submission" date="2020-02" db="EMBL/GenBank/DDBJ databases">
        <authorList>
            <person name="Meier V. D."/>
        </authorList>
    </citation>
    <scope>NUCLEOTIDE SEQUENCE</scope>
    <source>
        <strain evidence="2">AVDCRST_MAG64</strain>
    </source>
</reference>
<dbReference type="EMBL" id="CADCUQ010000836">
    <property type="protein sequence ID" value="CAA9433206.1"/>
    <property type="molecule type" value="Genomic_DNA"/>
</dbReference>
<protein>
    <submittedName>
        <fullName evidence="2">Uncharacterized protein</fullName>
    </submittedName>
</protein>
<feature type="region of interest" description="Disordered" evidence="1">
    <location>
        <begin position="1"/>
        <end position="65"/>
    </location>
</feature>
<organism evidence="2">
    <name type="scientific">uncultured Phycisphaerae bacterium</name>
    <dbReference type="NCBI Taxonomy" id="904963"/>
    <lineage>
        <taxon>Bacteria</taxon>
        <taxon>Pseudomonadati</taxon>
        <taxon>Planctomycetota</taxon>
        <taxon>Phycisphaerae</taxon>
        <taxon>environmental samples</taxon>
    </lineage>
</organism>
<name>A0A6J4QB56_9BACT</name>
<accession>A0A6J4QB56</accession>
<dbReference type="AlphaFoldDB" id="A0A6J4QB56"/>